<dbReference type="InterPro" id="IPR009057">
    <property type="entry name" value="Homeodomain-like_sf"/>
</dbReference>
<dbReference type="InterPro" id="IPR036271">
    <property type="entry name" value="Tet_transcr_reg_TetR-rel_C_sf"/>
</dbReference>
<dbReference type="PANTHER" id="PTHR30055">
    <property type="entry name" value="HTH-TYPE TRANSCRIPTIONAL REGULATOR RUTR"/>
    <property type="match status" value="1"/>
</dbReference>
<organism evidence="7 8">
    <name type="scientific">Streptomyces solicavernae</name>
    <dbReference type="NCBI Taxonomy" id="3043614"/>
    <lineage>
        <taxon>Bacteria</taxon>
        <taxon>Bacillati</taxon>
        <taxon>Actinomycetota</taxon>
        <taxon>Actinomycetes</taxon>
        <taxon>Kitasatosporales</taxon>
        <taxon>Streptomycetaceae</taxon>
        <taxon>Streptomyces</taxon>
    </lineage>
</organism>
<dbReference type="PANTHER" id="PTHR30055:SF234">
    <property type="entry name" value="HTH-TYPE TRANSCRIPTIONAL REGULATOR BETI"/>
    <property type="match status" value="1"/>
</dbReference>
<dbReference type="SUPFAM" id="SSF48498">
    <property type="entry name" value="Tetracyclin repressor-like, C-terminal domain"/>
    <property type="match status" value="1"/>
</dbReference>
<dbReference type="PROSITE" id="PS50977">
    <property type="entry name" value="HTH_TETR_2"/>
    <property type="match status" value="1"/>
</dbReference>
<keyword evidence="2 4" id="KW-0238">DNA-binding</keyword>
<evidence type="ECO:0000256" key="5">
    <source>
        <dbReference type="SAM" id="MobiDB-lite"/>
    </source>
</evidence>
<dbReference type="PROSITE" id="PS01081">
    <property type="entry name" value="HTH_TETR_1"/>
    <property type="match status" value="1"/>
</dbReference>
<evidence type="ECO:0000313" key="7">
    <source>
        <dbReference type="EMBL" id="MDI3390400.1"/>
    </source>
</evidence>
<keyword evidence="1" id="KW-0805">Transcription regulation</keyword>
<dbReference type="InterPro" id="IPR054126">
    <property type="entry name" value="CprB_TetR_C"/>
</dbReference>
<dbReference type="RefSeq" id="WP_282516884.1">
    <property type="nucleotide sequence ID" value="NZ_JASCIR010000047.1"/>
</dbReference>
<evidence type="ECO:0000313" key="8">
    <source>
        <dbReference type="Proteomes" id="UP001224661"/>
    </source>
</evidence>
<dbReference type="NCBIfam" id="NF041196">
    <property type="entry name" value="ScbR_bind_reg"/>
    <property type="match status" value="1"/>
</dbReference>
<feature type="DNA-binding region" description="H-T-H motif" evidence="4">
    <location>
        <begin position="31"/>
        <end position="50"/>
    </location>
</feature>
<evidence type="ECO:0000256" key="4">
    <source>
        <dbReference type="PROSITE-ProRule" id="PRU00335"/>
    </source>
</evidence>
<name>A0ABT6S154_9ACTN</name>
<protein>
    <submittedName>
        <fullName evidence="7">ScbR family autoregulator-binding transcription factor</fullName>
    </submittedName>
</protein>
<sequence>MARQERGTRSRNLILKAAAEVFDERGYDSASTTQILERSGLTRGALYHHFPSKEAIAVALLTAHGEALDPPARSTKLQAVIDITFGFAHRLQHDPVLRACVRLAVEQTSFRNPAATPYQQSGDAIRTLLAEAQEQGEILPGIDLTEAADMITGTFTGIQVMSRVQTDRKDLPERVTMMWRFLLPGLVSPGMISHLRLTDPGQPDPSDTASGTATGTGTGTASDASTGTTTGTAQG</sequence>
<evidence type="ECO:0000256" key="2">
    <source>
        <dbReference type="ARBA" id="ARBA00023125"/>
    </source>
</evidence>
<dbReference type="Pfam" id="PF00440">
    <property type="entry name" value="TetR_N"/>
    <property type="match status" value="1"/>
</dbReference>
<reference evidence="7 8" key="1">
    <citation type="submission" date="2023-05" db="EMBL/GenBank/DDBJ databases">
        <title>Draft genome sequence of Streptomyces sp. B-S-A8 isolated from a cave soil in Thailand.</title>
        <authorList>
            <person name="Chamroensaksri N."/>
            <person name="Muangham S."/>
        </authorList>
    </citation>
    <scope>NUCLEOTIDE SEQUENCE [LARGE SCALE GENOMIC DNA]</scope>
    <source>
        <strain evidence="7 8">B-S-A8</strain>
    </source>
</reference>
<dbReference type="EMBL" id="JASCIR010000047">
    <property type="protein sequence ID" value="MDI3390400.1"/>
    <property type="molecule type" value="Genomic_DNA"/>
</dbReference>
<keyword evidence="3" id="KW-0804">Transcription</keyword>
<proteinExistence type="predicted"/>
<feature type="compositionally biased region" description="Low complexity" evidence="5">
    <location>
        <begin position="206"/>
        <end position="235"/>
    </location>
</feature>
<gene>
    <name evidence="7" type="ORF">QIS99_30035</name>
</gene>
<evidence type="ECO:0000256" key="3">
    <source>
        <dbReference type="ARBA" id="ARBA00023163"/>
    </source>
</evidence>
<feature type="region of interest" description="Disordered" evidence="5">
    <location>
        <begin position="194"/>
        <end position="235"/>
    </location>
</feature>
<evidence type="ECO:0000256" key="1">
    <source>
        <dbReference type="ARBA" id="ARBA00023015"/>
    </source>
</evidence>
<dbReference type="InterPro" id="IPR023772">
    <property type="entry name" value="DNA-bd_HTH_TetR-type_CS"/>
</dbReference>
<dbReference type="Pfam" id="PF21935">
    <property type="entry name" value="TetR_C_45"/>
    <property type="match status" value="1"/>
</dbReference>
<accession>A0ABT6S154</accession>
<dbReference type="SUPFAM" id="SSF46689">
    <property type="entry name" value="Homeodomain-like"/>
    <property type="match status" value="1"/>
</dbReference>
<dbReference type="InterPro" id="IPR047923">
    <property type="entry name" value="ArpA-like"/>
</dbReference>
<dbReference type="PRINTS" id="PR00455">
    <property type="entry name" value="HTHTETR"/>
</dbReference>
<dbReference type="Gene3D" id="1.10.357.10">
    <property type="entry name" value="Tetracycline Repressor, domain 2"/>
    <property type="match status" value="1"/>
</dbReference>
<dbReference type="Proteomes" id="UP001224661">
    <property type="component" value="Unassembled WGS sequence"/>
</dbReference>
<feature type="domain" description="HTH tetR-type" evidence="6">
    <location>
        <begin position="8"/>
        <end position="68"/>
    </location>
</feature>
<evidence type="ECO:0000259" key="6">
    <source>
        <dbReference type="PROSITE" id="PS50977"/>
    </source>
</evidence>
<keyword evidence="8" id="KW-1185">Reference proteome</keyword>
<dbReference type="InterPro" id="IPR001647">
    <property type="entry name" value="HTH_TetR"/>
</dbReference>
<dbReference type="InterPro" id="IPR050109">
    <property type="entry name" value="HTH-type_TetR-like_transc_reg"/>
</dbReference>
<comment type="caution">
    <text evidence="7">The sequence shown here is derived from an EMBL/GenBank/DDBJ whole genome shotgun (WGS) entry which is preliminary data.</text>
</comment>